<dbReference type="AlphaFoldDB" id="A0A3M2IT81"/>
<reference evidence="1 2" key="1">
    <citation type="submission" date="2018-10" db="EMBL/GenBank/DDBJ databases">
        <title>Isolation, diversity and antifungal activity of actinobacteria from wheat.</title>
        <authorList>
            <person name="Han C."/>
        </authorList>
    </citation>
    <scope>NUCLEOTIDE SEQUENCE [LARGE SCALE GENOMIC DNA]</scope>
    <source>
        <strain evidence="1 2">NEAU-YY56</strain>
    </source>
</reference>
<comment type="caution">
    <text evidence="1">The sequence shown here is derived from an EMBL/GenBank/DDBJ whole genome shotgun (WGS) entry which is preliminary data.</text>
</comment>
<name>A0A3M2IT81_9CELL</name>
<keyword evidence="2" id="KW-1185">Reference proteome</keyword>
<evidence type="ECO:0000313" key="1">
    <source>
        <dbReference type="EMBL" id="RMI05147.1"/>
    </source>
</evidence>
<protein>
    <submittedName>
        <fullName evidence="1">Uncharacterized protein</fullName>
    </submittedName>
</protein>
<gene>
    <name evidence="1" type="ORF">EBM89_16355</name>
</gene>
<proteinExistence type="predicted"/>
<sequence length="66" mass="6725">MVAVTGSPRNVTGSPAASSAARFGYTSAEDSAAATNTLVWNVRAAEIAIITGRKKKNASPSANSSW</sequence>
<dbReference type="Proteomes" id="UP000269289">
    <property type="component" value="Unassembled WGS sequence"/>
</dbReference>
<accession>A0A3M2IT81</accession>
<organism evidence="1 2">
    <name type="scientific">Cellulomonas triticagri</name>
    <dbReference type="NCBI Taxonomy" id="2483352"/>
    <lineage>
        <taxon>Bacteria</taxon>
        <taxon>Bacillati</taxon>
        <taxon>Actinomycetota</taxon>
        <taxon>Actinomycetes</taxon>
        <taxon>Micrococcales</taxon>
        <taxon>Cellulomonadaceae</taxon>
        <taxon>Cellulomonas</taxon>
    </lineage>
</organism>
<dbReference type="EMBL" id="RFFI01000109">
    <property type="protein sequence ID" value="RMI05147.1"/>
    <property type="molecule type" value="Genomic_DNA"/>
</dbReference>
<evidence type="ECO:0000313" key="2">
    <source>
        <dbReference type="Proteomes" id="UP000269289"/>
    </source>
</evidence>